<accession>A0A565CJK0</accession>
<evidence type="ECO:0000313" key="2">
    <source>
        <dbReference type="Proteomes" id="UP000489600"/>
    </source>
</evidence>
<dbReference type="Proteomes" id="UP000489600">
    <property type="component" value="Unassembled WGS sequence"/>
</dbReference>
<protein>
    <submittedName>
        <fullName evidence="1">Uncharacterized protein</fullName>
    </submittedName>
</protein>
<evidence type="ECO:0000313" key="1">
    <source>
        <dbReference type="EMBL" id="VVB13701.1"/>
    </source>
</evidence>
<organism evidence="1 2">
    <name type="scientific">Arabis nemorensis</name>
    <dbReference type="NCBI Taxonomy" id="586526"/>
    <lineage>
        <taxon>Eukaryota</taxon>
        <taxon>Viridiplantae</taxon>
        <taxon>Streptophyta</taxon>
        <taxon>Embryophyta</taxon>
        <taxon>Tracheophyta</taxon>
        <taxon>Spermatophyta</taxon>
        <taxon>Magnoliopsida</taxon>
        <taxon>eudicotyledons</taxon>
        <taxon>Gunneridae</taxon>
        <taxon>Pentapetalae</taxon>
        <taxon>rosids</taxon>
        <taxon>malvids</taxon>
        <taxon>Brassicales</taxon>
        <taxon>Brassicaceae</taxon>
        <taxon>Arabideae</taxon>
        <taxon>Arabis</taxon>
    </lineage>
</organism>
<reference evidence="1" key="1">
    <citation type="submission" date="2019-07" db="EMBL/GenBank/DDBJ databases">
        <authorList>
            <person name="Dittberner H."/>
        </authorList>
    </citation>
    <scope>NUCLEOTIDE SEQUENCE [LARGE SCALE GENOMIC DNA]</scope>
</reference>
<proteinExistence type="predicted"/>
<sequence length="147" mass="16969">MLCGGSRVLQHLSDYHQYTPIGLGLGFCGAEIVQLSPFFLRPSQAMANGHLYVNYKLTILEKGIVVRIGFQDGPQESINVIFDVLEKPKSKSDWKRFVKEETDLEFSRWRKVSLRVHEVHILHENAPNEPNEYEDLIFSLADELRLR</sequence>
<gene>
    <name evidence="1" type="ORF">ANE_LOCUS24145</name>
</gene>
<dbReference type="EMBL" id="CABITT030000008">
    <property type="protein sequence ID" value="VVB13701.1"/>
    <property type="molecule type" value="Genomic_DNA"/>
</dbReference>
<name>A0A565CJK0_9BRAS</name>
<comment type="caution">
    <text evidence="1">The sequence shown here is derived from an EMBL/GenBank/DDBJ whole genome shotgun (WGS) entry which is preliminary data.</text>
</comment>
<keyword evidence="2" id="KW-1185">Reference proteome</keyword>
<dbReference type="AlphaFoldDB" id="A0A565CJK0"/>